<dbReference type="GO" id="GO:0009697">
    <property type="term" value="P:salicylic acid biosynthetic process"/>
    <property type="evidence" value="ECO:0007669"/>
    <property type="project" value="TreeGrafter"/>
</dbReference>
<evidence type="ECO:0000256" key="1">
    <source>
        <dbReference type="ARBA" id="ARBA00000799"/>
    </source>
</evidence>
<dbReference type="InterPro" id="IPR015890">
    <property type="entry name" value="Chorismate_C"/>
</dbReference>
<comment type="similarity">
    <text evidence="2">Belongs to the isochorismate synthase family.</text>
</comment>
<gene>
    <name evidence="7" type="ORF">SAMN05216216_11442</name>
</gene>
<dbReference type="Proteomes" id="UP000199008">
    <property type="component" value="Unassembled WGS sequence"/>
</dbReference>
<protein>
    <recommendedName>
        <fullName evidence="3">isochorismate synthase</fullName>
        <ecNumber evidence="3">5.4.4.2</ecNumber>
    </recommendedName>
    <alternativeName>
        <fullName evidence="5">Isochorismate mutase</fullName>
    </alternativeName>
</protein>
<evidence type="ECO:0000256" key="2">
    <source>
        <dbReference type="ARBA" id="ARBA00005297"/>
    </source>
</evidence>
<dbReference type="EMBL" id="FNFY01000014">
    <property type="protein sequence ID" value="SDK92814.1"/>
    <property type="molecule type" value="Genomic_DNA"/>
</dbReference>
<dbReference type="Pfam" id="PF00425">
    <property type="entry name" value="Chorismate_bind"/>
    <property type="match status" value="1"/>
</dbReference>
<evidence type="ECO:0000256" key="5">
    <source>
        <dbReference type="ARBA" id="ARBA00041564"/>
    </source>
</evidence>
<proteinExistence type="inferred from homology"/>
<evidence type="ECO:0000313" key="7">
    <source>
        <dbReference type="EMBL" id="SDK92814.1"/>
    </source>
</evidence>
<organism evidence="7 8">
    <name type="scientific">Lacicoccus qingdaonensis</name>
    <dbReference type="NCBI Taxonomy" id="576118"/>
    <lineage>
        <taxon>Bacteria</taxon>
        <taxon>Bacillati</taxon>
        <taxon>Bacillota</taxon>
        <taxon>Bacilli</taxon>
        <taxon>Bacillales</taxon>
        <taxon>Salinicoccaceae</taxon>
        <taxon>Lacicoccus</taxon>
    </lineage>
</organism>
<keyword evidence="8" id="KW-1185">Reference proteome</keyword>
<keyword evidence="4" id="KW-0413">Isomerase</keyword>
<dbReference type="OrthoDB" id="9803598at2"/>
<dbReference type="Gene3D" id="3.60.120.10">
    <property type="entry name" value="Anthranilate synthase"/>
    <property type="match status" value="1"/>
</dbReference>
<evidence type="ECO:0000256" key="3">
    <source>
        <dbReference type="ARBA" id="ARBA00012824"/>
    </source>
</evidence>
<name>A0A1G9FWP2_9BACL</name>
<reference evidence="8" key="1">
    <citation type="submission" date="2016-10" db="EMBL/GenBank/DDBJ databases">
        <authorList>
            <person name="Varghese N."/>
            <person name="Submissions S."/>
        </authorList>
    </citation>
    <scope>NUCLEOTIDE SEQUENCE [LARGE SCALE GENOMIC DNA]</scope>
    <source>
        <strain evidence="8">CGMCC 1.8895</strain>
    </source>
</reference>
<dbReference type="STRING" id="576118.SAMN05216216_11442"/>
<dbReference type="RefSeq" id="WP_092986594.1">
    <property type="nucleotide sequence ID" value="NZ_FNFY01000014.1"/>
</dbReference>
<dbReference type="GO" id="GO:0008909">
    <property type="term" value="F:isochorismate synthase activity"/>
    <property type="evidence" value="ECO:0007669"/>
    <property type="project" value="UniProtKB-EC"/>
</dbReference>
<dbReference type="PANTHER" id="PTHR42839">
    <property type="entry name" value="ISOCHORISMATE SYNTHASE ENTC"/>
    <property type="match status" value="1"/>
</dbReference>
<dbReference type="NCBIfam" id="TIGR00543">
    <property type="entry name" value="isochor_syn"/>
    <property type="match status" value="1"/>
</dbReference>
<evidence type="ECO:0000256" key="4">
    <source>
        <dbReference type="ARBA" id="ARBA00023235"/>
    </source>
</evidence>
<comment type="catalytic activity">
    <reaction evidence="1">
        <text>chorismate = isochorismate</text>
        <dbReference type="Rhea" id="RHEA:18985"/>
        <dbReference type="ChEBI" id="CHEBI:29748"/>
        <dbReference type="ChEBI" id="CHEBI:29780"/>
        <dbReference type="EC" id="5.4.4.2"/>
    </reaction>
</comment>
<dbReference type="AlphaFoldDB" id="A0A1G9FWP2"/>
<feature type="domain" description="Chorismate-utilising enzyme C-terminal" evidence="6">
    <location>
        <begin position="190"/>
        <end position="441"/>
    </location>
</feature>
<dbReference type="InterPro" id="IPR005801">
    <property type="entry name" value="ADC_synthase"/>
</dbReference>
<dbReference type="SUPFAM" id="SSF56322">
    <property type="entry name" value="ADC synthase"/>
    <property type="match status" value="1"/>
</dbReference>
<dbReference type="EC" id="5.4.4.2" evidence="3"/>
<evidence type="ECO:0000313" key="8">
    <source>
        <dbReference type="Proteomes" id="UP000199008"/>
    </source>
</evidence>
<dbReference type="PANTHER" id="PTHR42839:SF1">
    <property type="entry name" value="ISOCHORISMATE SYNTHASE MENF"/>
    <property type="match status" value="1"/>
</dbReference>
<sequence>MSLTEYQDTVDEVIIDSDKEYITLHIPIGEYDLSHAQIFTYFKDYLGERYWFQSKDNKFDNVGIGYRASISRDRFKVKRLSEEKKKLFDSIQMVSLTEDLSSRLSLFGGVKFDDKDTTDEWSDFSMAEFHLPVFQFDLIRQELFYTLPQNTQKLSEAFEELQETLSELSETEPDTYEGAEVNIIKDIFPDEWKKLVDEAVEVLDDETFMKVVLARQRLITFKNSLDPLYLIERLKDETGTYTIYYEKDSSAFISKSPERLFEIKDDYLWTNAIAGSAPRTLDEAENEYQQDFLLNDEKNRYEHELVRQSIVEDLKPYSSVIKYDDVPEILQNKYIYHLHTPIEMRLNDDIEIFEILKAIHPTPAVGGLPKQIAKNYIKEQEYGTRGLYAAPIGLIHENNDSEFVVSLRSMLLSRTSATLFAGCGIVKGSSADKEFLETDVKFTPMMNVLEVEA</sequence>
<dbReference type="InterPro" id="IPR004561">
    <property type="entry name" value="IsoChor_synthase"/>
</dbReference>
<accession>A0A1G9FWP2</accession>
<evidence type="ECO:0000259" key="6">
    <source>
        <dbReference type="Pfam" id="PF00425"/>
    </source>
</evidence>